<dbReference type="KEGG" id="rue:DT065_14060"/>
<proteinExistence type="predicted"/>
<dbReference type="RefSeq" id="WP_114374445.1">
    <property type="nucleotide sequence ID" value="NZ_CP031092.1"/>
</dbReference>
<name>A0A345C1D0_9BACI</name>
<dbReference type="InterPro" id="IPR014710">
    <property type="entry name" value="RmlC-like_jellyroll"/>
</dbReference>
<dbReference type="AlphaFoldDB" id="A0A345C1D0"/>
<dbReference type="Proteomes" id="UP000252100">
    <property type="component" value="Chromosome"/>
</dbReference>
<dbReference type="Gene3D" id="2.60.120.10">
    <property type="entry name" value="Jelly Rolls"/>
    <property type="match status" value="1"/>
</dbReference>
<reference evidence="2 3" key="1">
    <citation type="journal article" date="2018" name="J. Microbiol.">
        <title>Salicibibacter kimchii gen. nov., sp. nov., a moderately halophilic and alkalitolerant bacterium in the family Bacillaceae, isolated from kimchi.</title>
        <authorList>
            <person name="Jang J.Y."/>
            <person name="Oh Y.J."/>
            <person name="Lim S.K."/>
            <person name="Park H.K."/>
            <person name="Lee C."/>
            <person name="Kim J.Y."/>
            <person name="Lee M.A."/>
            <person name="Choi H.J."/>
        </authorList>
    </citation>
    <scope>NUCLEOTIDE SEQUENCE [LARGE SCALE GENOMIC DNA]</scope>
    <source>
        <strain evidence="2 3">NKC1-1</strain>
    </source>
</reference>
<accession>A0A345C1D0</accession>
<protein>
    <submittedName>
        <fullName evidence="2">Cupin</fullName>
    </submittedName>
</protein>
<dbReference type="InterPro" id="IPR025979">
    <property type="entry name" value="ChrR-like_cupin_dom"/>
</dbReference>
<organism evidence="2 3">
    <name type="scientific">Salicibibacter kimchii</name>
    <dbReference type="NCBI Taxonomy" id="2099786"/>
    <lineage>
        <taxon>Bacteria</taxon>
        <taxon>Bacillati</taxon>
        <taxon>Bacillota</taxon>
        <taxon>Bacilli</taxon>
        <taxon>Bacillales</taxon>
        <taxon>Bacillaceae</taxon>
        <taxon>Salicibibacter</taxon>
    </lineage>
</organism>
<dbReference type="CDD" id="cd20302">
    <property type="entry name" value="cupin_DAD"/>
    <property type="match status" value="1"/>
</dbReference>
<dbReference type="EMBL" id="CP031092">
    <property type="protein sequence ID" value="AXF57011.1"/>
    <property type="molecule type" value="Genomic_DNA"/>
</dbReference>
<feature type="domain" description="ChrR-like cupin" evidence="1">
    <location>
        <begin position="12"/>
        <end position="116"/>
    </location>
</feature>
<dbReference type="InterPro" id="IPR011051">
    <property type="entry name" value="RmlC_Cupin_sf"/>
</dbReference>
<evidence type="ECO:0000313" key="2">
    <source>
        <dbReference type="EMBL" id="AXF57011.1"/>
    </source>
</evidence>
<dbReference type="SUPFAM" id="SSF51182">
    <property type="entry name" value="RmlC-like cupins"/>
    <property type="match status" value="1"/>
</dbReference>
<gene>
    <name evidence="2" type="ORF">DT065_14060</name>
</gene>
<evidence type="ECO:0000313" key="3">
    <source>
        <dbReference type="Proteomes" id="UP000252100"/>
    </source>
</evidence>
<sequence>MSVEQGVFDANYIEASSLPFFPVPMNGTEIKLLRVNPISGQFILVQKSQPDAIINIHKHYGAVIGYTQQGAWGYKEYNWVARQGDFVFEPSGSTHTLYTPPGDEETIIFFVIDGALEFLDDNGKTMVMFDWKLALDLYHNYCRANNLEIVDLTKFE</sequence>
<dbReference type="OrthoDB" id="564955at2"/>
<evidence type="ECO:0000259" key="1">
    <source>
        <dbReference type="Pfam" id="PF12973"/>
    </source>
</evidence>
<dbReference type="Pfam" id="PF12973">
    <property type="entry name" value="Cupin_7"/>
    <property type="match status" value="1"/>
</dbReference>
<keyword evidence="3" id="KW-1185">Reference proteome</keyword>